<dbReference type="Pfam" id="PF10677">
    <property type="entry name" value="DUF2490"/>
    <property type="match status" value="1"/>
</dbReference>
<dbReference type="SUPFAM" id="SSF56925">
    <property type="entry name" value="OMPA-like"/>
    <property type="match status" value="1"/>
</dbReference>
<reference evidence="3 4" key="1">
    <citation type="journal article" date="2014" name="Int. J. Syst. Evol. Microbiol.">
        <title>Complete genome sequence of Corynebacterium casei LMG S-19264T (=DSM 44701T), isolated from a smear-ripened cheese.</title>
        <authorList>
            <consortium name="US DOE Joint Genome Institute (JGI-PGF)"/>
            <person name="Walter F."/>
            <person name="Albersmeier A."/>
            <person name="Kalinowski J."/>
            <person name="Ruckert C."/>
        </authorList>
    </citation>
    <scope>NUCLEOTIDE SEQUENCE [LARGE SCALE GENOMIC DNA]</scope>
    <source>
        <strain evidence="3 4">KCTC 12866</strain>
    </source>
</reference>
<evidence type="ECO:0000313" key="3">
    <source>
        <dbReference type="EMBL" id="GHB61797.1"/>
    </source>
</evidence>
<accession>A0A8J3D7K6</accession>
<evidence type="ECO:0008006" key="5">
    <source>
        <dbReference type="Google" id="ProtNLM"/>
    </source>
</evidence>
<protein>
    <recommendedName>
        <fullName evidence="5">DUF2490 domain-containing protein</fullName>
    </recommendedName>
</protein>
<dbReference type="EMBL" id="BMXF01000001">
    <property type="protein sequence ID" value="GHB61797.1"/>
    <property type="molecule type" value="Genomic_DNA"/>
</dbReference>
<keyword evidence="1 2" id="KW-0732">Signal</keyword>
<gene>
    <name evidence="3" type="ORF">GCM10007390_14630</name>
</gene>
<proteinExistence type="predicted"/>
<organism evidence="3 4">
    <name type="scientific">Persicitalea jodogahamensis</name>
    <dbReference type="NCBI Taxonomy" id="402147"/>
    <lineage>
        <taxon>Bacteria</taxon>
        <taxon>Pseudomonadati</taxon>
        <taxon>Bacteroidota</taxon>
        <taxon>Cytophagia</taxon>
        <taxon>Cytophagales</taxon>
        <taxon>Spirosomataceae</taxon>
        <taxon>Persicitalea</taxon>
    </lineage>
</organism>
<dbReference type="InterPro" id="IPR053713">
    <property type="entry name" value="Bact_OM_Channel_sf"/>
</dbReference>
<dbReference type="InterPro" id="IPR019619">
    <property type="entry name" value="DUF2490"/>
</dbReference>
<dbReference type="RefSeq" id="WP_229580465.1">
    <property type="nucleotide sequence ID" value="NZ_BMXF01000001.1"/>
</dbReference>
<evidence type="ECO:0000256" key="1">
    <source>
        <dbReference type="ARBA" id="ARBA00022729"/>
    </source>
</evidence>
<evidence type="ECO:0000313" key="4">
    <source>
        <dbReference type="Proteomes" id="UP000598271"/>
    </source>
</evidence>
<feature type="signal peptide" evidence="2">
    <location>
        <begin position="1"/>
        <end position="21"/>
    </location>
</feature>
<keyword evidence="4" id="KW-1185">Reference proteome</keyword>
<evidence type="ECO:0000256" key="2">
    <source>
        <dbReference type="SAM" id="SignalP"/>
    </source>
</evidence>
<dbReference type="Gene3D" id="2.40.160.40">
    <property type="entry name" value="monomeric porin ompg"/>
    <property type="match status" value="1"/>
</dbReference>
<sequence>MSNLRPRLTLLMLLSPLAAWCQTSGLGLWTGANAQYRFGKFELHANAQARFSDNVTVTRAYLGELGLSYNLNKHWELSAYYRYTGRLKYDKETTDWYYRPYHRFYGELSYDHKLGKNLKLDYRLRYQNQFKDDNEVLVADASYLRNKLEFSYDTPTRLTPFVSADLFYQLGDGFDQVRYKAGVNIKIDKQQSIDLSAFKDVPIGGGTPDGLIIGATYKLKLGSKKKK</sequence>
<name>A0A8J3D7K6_9BACT</name>
<feature type="chain" id="PRO_5035159257" description="DUF2490 domain-containing protein" evidence="2">
    <location>
        <begin position="22"/>
        <end position="227"/>
    </location>
</feature>
<dbReference type="InterPro" id="IPR011250">
    <property type="entry name" value="OMP/PagP_B-barrel"/>
</dbReference>
<dbReference type="AlphaFoldDB" id="A0A8J3D7K6"/>
<dbReference type="Proteomes" id="UP000598271">
    <property type="component" value="Unassembled WGS sequence"/>
</dbReference>
<comment type="caution">
    <text evidence="3">The sequence shown here is derived from an EMBL/GenBank/DDBJ whole genome shotgun (WGS) entry which is preliminary data.</text>
</comment>
<dbReference type="SUPFAM" id="SSF56935">
    <property type="entry name" value="Porins"/>
    <property type="match status" value="1"/>
</dbReference>